<dbReference type="GO" id="GO:0071035">
    <property type="term" value="P:nuclear polyadenylation-dependent rRNA catabolic process"/>
    <property type="evidence" value="ECO:0007669"/>
    <property type="project" value="TreeGrafter"/>
</dbReference>
<feature type="compositionally biased region" description="Basic residues" evidence="10">
    <location>
        <begin position="513"/>
        <end position="523"/>
    </location>
</feature>
<feature type="region of interest" description="Disordered" evidence="10">
    <location>
        <begin position="1"/>
        <end position="73"/>
    </location>
</feature>
<dbReference type="Pfam" id="PF00098">
    <property type="entry name" value="zf-CCHC"/>
    <property type="match status" value="1"/>
</dbReference>
<dbReference type="InterPro" id="IPR036875">
    <property type="entry name" value="Znf_CCHC_sf"/>
</dbReference>
<evidence type="ECO:0000256" key="6">
    <source>
        <dbReference type="ARBA" id="ARBA00023242"/>
    </source>
</evidence>
<evidence type="ECO:0000256" key="8">
    <source>
        <dbReference type="ARBA" id="ARBA00043023"/>
    </source>
</evidence>
<dbReference type="PANTHER" id="PTHR46543:SF1">
    <property type="entry name" value="ZINC FINGER CCHC DOMAIN-CONTAINING PROTEIN 7"/>
    <property type="match status" value="1"/>
</dbReference>
<reference evidence="12 13" key="1">
    <citation type="submission" date="2020-10" db="EMBL/GenBank/DDBJ databases">
        <title>Chromosome-scale genome assembly of the Allis shad, Alosa alosa.</title>
        <authorList>
            <person name="Margot Z."/>
            <person name="Christophe K."/>
            <person name="Cabau C."/>
            <person name="Louis A."/>
            <person name="Berthelot C."/>
            <person name="Parey E."/>
            <person name="Roest Crollius H."/>
            <person name="Montfort J."/>
            <person name="Robinson-Rechavi M."/>
            <person name="Bucao C."/>
            <person name="Bouchez O."/>
            <person name="Gislard M."/>
            <person name="Lluch J."/>
            <person name="Milhes M."/>
            <person name="Lampietro C."/>
            <person name="Lopez Roques C."/>
            <person name="Donnadieu C."/>
            <person name="Braasch I."/>
            <person name="Desvignes T."/>
            <person name="Postlethwait J."/>
            <person name="Bobe J."/>
            <person name="Guiguen Y."/>
        </authorList>
    </citation>
    <scope>NUCLEOTIDE SEQUENCE [LARGE SCALE GENOMIC DNA]</scope>
    <source>
        <strain evidence="12">M-15738</strain>
        <tissue evidence="12">Blood</tissue>
    </source>
</reference>
<evidence type="ECO:0000313" key="13">
    <source>
        <dbReference type="Proteomes" id="UP000823561"/>
    </source>
</evidence>
<protein>
    <recommendedName>
        <fullName evidence="7">Zinc finger CCHC domain-containing protein 7</fullName>
    </recommendedName>
    <alternativeName>
        <fullName evidence="8">TRAMP-like complex RNA-binding factor ZCCHC7</fullName>
    </alternativeName>
</protein>
<dbReference type="SUPFAM" id="SSF57756">
    <property type="entry name" value="Retrovirus zinc finger-like domains"/>
    <property type="match status" value="2"/>
</dbReference>
<evidence type="ECO:0000256" key="5">
    <source>
        <dbReference type="ARBA" id="ARBA00022833"/>
    </source>
</evidence>
<dbReference type="GO" id="GO:0071031">
    <property type="term" value="P:nuclear mRNA surveillance of mRNA 3'-end processing"/>
    <property type="evidence" value="ECO:0007669"/>
    <property type="project" value="TreeGrafter"/>
</dbReference>
<dbReference type="GO" id="GO:0003723">
    <property type="term" value="F:RNA binding"/>
    <property type="evidence" value="ECO:0007669"/>
    <property type="project" value="TreeGrafter"/>
</dbReference>
<feature type="domain" description="CCHC-type" evidence="11">
    <location>
        <begin position="263"/>
        <end position="278"/>
    </location>
</feature>
<dbReference type="GO" id="GO:0008270">
    <property type="term" value="F:zinc ion binding"/>
    <property type="evidence" value="ECO:0007669"/>
    <property type="project" value="UniProtKB-KW"/>
</dbReference>
<evidence type="ECO:0000256" key="3">
    <source>
        <dbReference type="ARBA" id="ARBA00022737"/>
    </source>
</evidence>
<dbReference type="SMART" id="SM00343">
    <property type="entry name" value="ZnF_C2HC"/>
    <property type="match status" value="5"/>
</dbReference>
<evidence type="ECO:0000256" key="2">
    <source>
        <dbReference type="ARBA" id="ARBA00022723"/>
    </source>
</evidence>
<keyword evidence="2" id="KW-0479">Metal-binding</keyword>
<sequence>MFSGYLEREEYEDDLYRDSEEDSGLSADSDVEGYLYSQLHYASSPKDATQGSVPEPNIQPQAEKPLVEKKKCIQPQPVPSEVIVIDSGSDMVLTSEDDGICSYKGSRASLLRKSLATRTPSCAAVPSSAPKRLPDHPVEVVVLGSDDSSEESSEEESDQCSDRSEGAGKQKVIKVLNLTSNSDSDTDSDGLEKWMILGEDKCKEDQSIQLNLEGSLVTDDLDSTTWKISDRDQQAQIANKTPGDRRSAARPARRYYTEKSVICNNCNLAGHLSKNCPKPQKLSSCLHCGHRGHFYRDCPAIYCRNCGLPGHTHDSCLEQSYWYKQCHRCNMKGHFRDACPEIWRQFHVTTLTGRPCKPANPQAHRIPPYCYNCSQKGHFGFVCLHKRMFSGTFPSLPFINYYDQPKDFKRRDHHLQNKAKGLAEAGQLEFFPVHQTEAAVFSPPHKRQKTHNQGFQHNNSQHSHKSKQENLLQGSSKPKDAQQKNPVNLPHHHQFWKKNLPTPGRDTNQTPHSQKKKKKKKAAHGLLEDGEDFPRGPKPWTPHGSSMLFCSSAEASGNKRRKQRRARDSKAAMEQAAGPADENLFSIKQRTKRRRR</sequence>
<organism evidence="12 13">
    <name type="scientific">Alosa alosa</name>
    <name type="common">allis shad</name>
    <dbReference type="NCBI Taxonomy" id="278164"/>
    <lineage>
        <taxon>Eukaryota</taxon>
        <taxon>Metazoa</taxon>
        <taxon>Chordata</taxon>
        <taxon>Craniata</taxon>
        <taxon>Vertebrata</taxon>
        <taxon>Euteleostomi</taxon>
        <taxon>Actinopterygii</taxon>
        <taxon>Neopterygii</taxon>
        <taxon>Teleostei</taxon>
        <taxon>Clupei</taxon>
        <taxon>Clupeiformes</taxon>
        <taxon>Clupeoidei</taxon>
        <taxon>Clupeidae</taxon>
        <taxon>Alosa</taxon>
    </lineage>
</organism>
<evidence type="ECO:0000256" key="7">
    <source>
        <dbReference type="ARBA" id="ARBA00041190"/>
    </source>
</evidence>
<dbReference type="GO" id="GO:0071039">
    <property type="term" value="P:nuclear polyadenylation-dependent CUT catabolic process"/>
    <property type="evidence" value="ECO:0007669"/>
    <property type="project" value="TreeGrafter"/>
</dbReference>
<dbReference type="GO" id="GO:0071036">
    <property type="term" value="P:nuclear polyadenylation-dependent snoRNA catabolic process"/>
    <property type="evidence" value="ECO:0007669"/>
    <property type="project" value="TreeGrafter"/>
</dbReference>
<gene>
    <name evidence="12" type="ORF">AALO_G00013250</name>
</gene>
<dbReference type="PANTHER" id="PTHR46543">
    <property type="entry name" value="ZINC FINGER CCHC DOMAIN-CONTAINING PROTEIN 7"/>
    <property type="match status" value="1"/>
</dbReference>
<dbReference type="EMBL" id="JADWDJ010000001">
    <property type="protein sequence ID" value="KAG5286295.1"/>
    <property type="molecule type" value="Genomic_DNA"/>
</dbReference>
<feature type="region of interest" description="Disordered" evidence="10">
    <location>
        <begin position="145"/>
        <end position="167"/>
    </location>
</feature>
<name>A0AAV6HJN6_9TELE</name>
<comment type="subcellular location">
    <subcellularLocation>
        <location evidence="1">Nucleus</location>
    </subcellularLocation>
</comment>
<comment type="caution">
    <text evidence="12">The sequence shown here is derived from an EMBL/GenBank/DDBJ whole genome shotgun (WGS) entry which is preliminary data.</text>
</comment>
<keyword evidence="3" id="KW-0677">Repeat</keyword>
<dbReference type="Proteomes" id="UP000823561">
    <property type="component" value="Chromosome 1"/>
</dbReference>
<evidence type="ECO:0000256" key="10">
    <source>
        <dbReference type="SAM" id="MobiDB-lite"/>
    </source>
</evidence>
<dbReference type="GO" id="GO:0071038">
    <property type="term" value="P:TRAMP-dependent tRNA surveillance pathway"/>
    <property type="evidence" value="ECO:0007669"/>
    <property type="project" value="TreeGrafter"/>
</dbReference>
<keyword evidence="5" id="KW-0862">Zinc</keyword>
<accession>A0AAV6HJN6</accession>
<proteinExistence type="predicted"/>
<dbReference type="AlphaFoldDB" id="A0AAV6HJN6"/>
<keyword evidence="13" id="KW-1185">Reference proteome</keyword>
<dbReference type="InterPro" id="IPR051644">
    <property type="entry name" value="TRAMP_AT-DNA-binding"/>
</dbReference>
<feature type="compositionally biased region" description="Acidic residues" evidence="10">
    <location>
        <begin position="9"/>
        <end position="23"/>
    </location>
</feature>
<feature type="domain" description="CCHC-type" evidence="11">
    <location>
        <begin position="285"/>
        <end position="299"/>
    </location>
</feature>
<feature type="compositionally biased region" description="Polar residues" evidence="10">
    <location>
        <begin position="451"/>
        <end position="461"/>
    </location>
</feature>
<evidence type="ECO:0000256" key="9">
    <source>
        <dbReference type="PROSITE-ProRule" id="PRU00047"/>
    </source>
</evidence>
<dbReference type="GO" id="GO:0071037">
    <property type="term" value="P:nuclear polyadenylation-dependent snRNA catabolic process"/>
    <property type="evidence" value="ECO:0007669"/>
    <property type="project" value="TreeGrafter"/>
</dbReference>
<evidence type="ECO:0000313" key="12">
    <source>
        <dbReference type="EMBL" id="KAG5286295.1"/>
    </source>
</evidence>
<evidence type="ECO:0000256" key="1">
    <source>
        <dbReference type="ARBA" id="ARBA00004123"/>
    </source>
</evidence>
<feature type="compositionally biased region" description="Acidic residues" evidence="10">
    <location>
        <begin position="147"/>
        <end position="159"/>
    </location>
</feature>
<feature type="domain" description="CCHC-type" evidence="11">
    <location>
        <begin position="326"/>
        <end position="341"/>
    </location>
</feature>
<dbReference type="GO" id="GO:0031499">
    <property type="term" value="C:TRAMP complex"/>
    <property type="evidence" value="ECO:0007669"/>
    <property type="project" value="TreeGrafter"/>
</dbReference>
<evidence type="ECO:0000259" key="11">
    <source>
        <dbReference type="PROSITE" id="PS50158"/>
    </source>
</evidence>
<keyword evidence="4 9" id="KW-0863">Zinc-finger</keyword>
<dbReference type="PROSITE" id="PS50158">
    <property type="entry name" value="ZF_CCHC"/>
    <property type="match status" value="3"/>
</dbReference>
<keyword evidence="6" id="KW-0539">Nucleus</keyword>
<dbReference type="Gene3D" id="4.10.60.10">
    <property type="entry name" value="Zinc finger, CCHC-type"/>
    <property type="match status" value="2"/>
</dbReference>
<evidence type="ECO:0000256" key="4">
    <source>
        <dbReference type="ARBA" id="ARBA00022771"/>
    </source>
</evidence>
<dbReference type="InterPro" id="IPR001878">
    <property type="entry name" value="Znf_CCHC"/>
</dbReference>
<feature type="region of interest" description="Disordered" evidence="10">
    <location>
        <begin position="440"/>
        <end position="596"/>
    </location>
</feature>